<dbReference type="EMBL" id="NHTK01001265">
    <property type="protein sequence ID" value="PPR01214.1"/>
    <property type="molecule type" value="Genomic_DNA"/>
</dbReference>
<organism evidence="2 3">
    <name type="scientific">Panaeolus cyanescens</name>
    <dbReference type="NCBI Taxonomy" id="181874"/>
    <lineage>
        <taxon>Eukaryota</taxon>
        <taxon>Fungi</taxon>
        <taxon>Dikarya</taxon>
        <taxon>Basidiomycota</taxon>
        <taxon>Agaricomycotina</taxon>
        <taxon>Agaricomycetes</taxon>
        <taxon>Agaricomycetidae</taxon>
        <taxon>Agaricales</taxon>
        <taxon>Agaricineae</taxon>
        <taxon>Galeropsidaceae</taxon>
        <taxon>Panaeolus</taxon>
    </lineage>
</organism>
<dbReference type="InParanoid" id="A0A409YE06"/>
<feature type="compositionally biased region" description="Low complexity" evidence="1">
    <location>
        <begin position="92"/>
        <end position="101"/>
    </location>
</feature>
<reference evidence="2 3" key="1">
    <citation type="journal article" date="2018" name="Evol. Lett.">
        <title>Horizontal gene cluster transfer increased hallucinogenic mushroom diversity.</title>
        <authorList>
            <person name="Reynolds H.T."/>
            <person name="Vijayakumar V."/>
            <person name="Gluck-Thaler E."/>
            <person name="Korotkin H.B."/>
            <person name="Matheny P.B."/>
            <person name="Slot J.C."/>
        </authorList>
    </citation>
    <scope>NUCLEOTIDE SEQUENCE [LARGE SCALE GENOMIC DNA]</scope>
    <source>
        <strain evidence="2 3">2629</strain>
    </source>
</reference>
<dbReference type="AlphaFoldDB" id="A0A409YE06"/>
<dbReference type="OrthoDB" id="2686745at2759"/>
<keyword evidence="3" id="KW-1185">Reference proteome</keyword>
<gene>
    <name evidence="2" type="ORF">CVT24_006039</name>
</gene>
<dbReference type="STRING" id="181874.A0A409YE06"/>
<feature type="region of interest" description="Disordered" evidence="1">
    <location>
        <begin position="74"/>
        <end position="102"/>
    </location>
</feature>
<accession>A0A409YE06</accession>
<name>A0A409YE06_9AGAR</name>
<proteinExistence type="predicted"/>
<comment type="caution">
    <text evidence="2">The sequence shown here is derived from an EMBL/GenBank/DDBJ whole genome shotgun (WGS) entry which is preliminary data.</text>
</comment>
<evidence type="ECO:0000313" key="2">
    <source>
        <dbReference type="EMBL" id="PPR01214.1"/>
    </source>
</evidence>
<sequence>MDDFIIPPLPSITQRIDFVEEAPPPLPIITGRESFYASSSWRSQSPIVQGFPNRIPSESVSQAFESVSSIFENLEEPRSDDSGEEDHELGHSDVSSNSNNDHVPEKATAFKLIPKPHGEPGRPQSGGYSLEQALNSWSQELLETVTNYVKQGAGDEQNGIDQTVSYRKQIPKNIDIFCEKVAAKYTIVRKYENLWPVRELLKLHLKYTSESHRRKRNQAPRKPT</sequence>
<evidence type="ECO:0000313" key="3">
    <source>
        <dbReference type="Proteomes" id="UP000284842"/>
    </source>
</evidence>
<evidence type="ECO:0000256" key="1">
    <source>
        <dbReference type="SAM" id="MobiDB-lite"/>
    </source>
</evidence>
<dbReference type="Proteomes" id="UP000284842">
    <property type="component" value="Unassembled WGS sequence"/>
</dbReference>
<protein>
    <submittedName>
        <fullName evidence="2">Uncharacterized protein</fullName>
    </submittedName>
</protein>
<feature type="region of interest" description="Disordered" evidence="1">
    <location>
        <begin position="110"/>
        <end position="129"/>
    </location>
</feature>